<comment type="caution">
    <text evidence="2">The sequence shown here is derived from an EMBL/GenBank/DDBJ whole genome shotgun (WGS) entry which is preliminary data.</text>
</comment>
<proteinExistence type="predicted"/>
<feature type="region of interest" description="Disordered" evidence="1">
    <location>
        <begin position="49"/>
        <end position="81"/>
    </location>
</feature>
<dbReference type="AlphaFoldDB" id="A0AAV8YG13"/>
<gene>
    <name evidence="2" type="ORF">NQ318_010512</name>
</gene>
<feature type="non-terminal residue" evidence="2">
    <location>
        <position position="1"/>
    </location>
</feature>
<protein>
    <submittedName>
        <fullName evidence="2">Uncharacterized protein</fullName>
    </submittedName>
</protein>
<name>A0AAV8YG13_9CUCU</name>
<keyword evidence="3" id="KW-1185">Reference proteome</keyword>
<evidence type="ECO:0000256" key="1">
    <source>
        <dbReference type="SAM" id="MobiDB-lite"/>
    </source>
</evidence>
<dbReference type="EMBL" id="JAPWTK010000108">
    <property type="protein sequence ID" value="KAJ8949878.1"/>
    <property type="molecule type" value="Genomic_DNA"/>
</dbReference>
<evidence type="ECO:0000313" key="3">
    <source>
        <dbReference type="Proteomes" id="UP001162162"/>
    </source>
</evidence>
<sequence>PTKSSSERRGLRNVIRVGKRYGDDELWDIPTEDKRYGKLTAFPRVGRSSKWATNDDESAGRRSGPNGMWFGPRIGRSPPKIIDRGDSNLWTYVLLNQGEQTN</sequence>
<dbReference type="Proteomes" id="UP001162162">
    <property type="component" value="Unassembled WGS sequence"/>
</dbReference>
<organism evidence="2 3">
    <name type="scientific">Aromia moschata</name>
    <dbReference type="NCBI Taxonomy" id="1265417"/>
    <lineage>
        <taxon>Eukaryota</taxon>
        <taxon>Metazoa</taxon>
        <taxon>Ecdysozoa</taxon>
        <taxon>Arthropoda</taxon>
        <taxon>Hexapoda</taxon>
        <taxon>Insecta</taxon>
        <taxon>Pterygota</taxon>
        <taxon>Neoptera</taxon>
        <taxon>Endopterygota</taxon>
        <taxon>Coleoptera</taxon>
        <taxon>Polyphaga</taxon>
        <taxon>Cucujiformia</taxon>
        <taxon>Chrysomeloidea</taxon>
        <taxon>Cerambycidae</taxon>
        <taxon>Cerambycinae</taxon>
        <taxon>Callichromatini</taxon>
        <taxon>Aromia</taxon>
    </lineage>
</organism>
<evidence type="ECO:0000313" key="2">
    <source>
        <dbReference type="EMBL" id="KAJ8949878.1"/>
    </source>
</evidence>
<reference evidence="2" key="1">
    <citation type="journal article" date="2023" name="Insect Mol. Biol.">
        <title>Genome sequencing provides insights into the evolution of gene families encoding plant cell wall-degrading enzymes in longhorned beetles.</title>
        <authorList>
            <person name="Shin N.R."/>
            <person name="Okamura Y."/>
            <person name="Kirsch R."/>
            <person name="Pauchet Y."/>
        </authorList>
    </citation>
    <scope>NUCLEOTIDE SEQUENCE</scope>
    <source>
        <strain evidence="2">AMC_N1</strain>
    </source>
</reference>
<accession>A0AAV8YG13</accession>